<evidence type="ECO:0000313" key="12">
    <source>
        <dbReference type="Proteomes" id="UP001345013"/>
    </source>
</evidence>
<sequence>MDSQVHQAGDIDVDNLFNEENLNNAALGGGILSENAMLQEGVFGSTPAQIEQLADWTVGGSLSRLTWSRPGIIASITDDGTVETSLQRLDTSTGKWLISKPRLLDQALEDVVGLAWSTTGGELAVLDKKGRVNVFNLFPTAANRFAHTRDGTADQADESNQPIGLLWLSLSRNAQDKKKTVLENVKENGKWKHEHVEGGYHPPHALRAFCFVGRTGSFNMLWTKDGGAFKFATVELPTPRASVYTHAAISQTPEGRLLVALHDFTGDISIYGVNIVFMTNDAQTPPTLNVEVIDHRIPAAPPYFDTGNQPATMIDGCVLTHLHIHTESEYSWDHVHKPHLPPKQPATLLAVYSSCNNQMDAVSSGFFGTTVIKRWQFQQSQFQLHPRFGGNGSSEPIETNMQPLADINIAAPVTNLQAMEPGNAIAITTLDGTTTLYDPDTMKVISPEPNHSIVSSVGQVNIDYPPLMNSPTQCLSPHAMILAHTSPGGRVELTAPKYRDYSNTAANSRDLDSSNPQDEALVAGYILSFSRSCWHPNSTFDDILASIQSVITTKSLVHIRRQLFTTLFQPKNLVPGPQNMSELDKVPHSMIVYKALAFHFGLFNTHHHPSKEEKLAHLWTWIVLNLRWSIVIIGDTYKSLHQPQQQNPQNPQARQQPPQLPAQFLDLVTHNIRWVFALYNFIIQSILLTGDRQTHPDFFEPAPSLPFTENLGDENGDGTQGLIALLMNCNWSRSFLLIMSRLMKAIATKAAVNINFANGKSNQAGINSSLSGTTLGRVAHTIQQCCLQHGITVNALEALFDQKYHPDKWGDEGGNTATLERQVDMMVSGHVSKTYQDTIRNVLDNCVNGPEGLRAKGELDRLKLMEEMPETSYVFLNMDDIAFREHRPLFTIDERSGGDGIVDAFMEGGGDGMGGEHHGTTRLTRLLYDAHKKLPLFSQQSQALNPAVPTTSTVQITNGTVTVLHRIMSTEELLAAQARRCVRCGSLSDSNVEGVNKSWPRQLLQLMNRCVCDGSWIVEEVREGLDLR</sequence>
<evidence type="ECO:0000256" key="4">
    <source>
        <dbReference type="ARBA" id="ARBA00023015"/>
    </source>
</evidence>
<comment type="subcellular location">
    <subcellularLocation>
        <location evidence="1 9">Nucleus</location>
    </subcellularLocation>
</comment>
<protein>
    <recommendedName>
        <fullName evidence="3 9">Mediator of RNA polymerase II transcription subunit 16</fullName>
    </recommendedName>
    <alternativeName>
        <fullName evidence="8 9">Mediator complex subunit 16</fullName>
    </alternativeName>
</protein>
<organism evidence="11 12">
    <name type="scientific">Lithohypha guttulata</name>
    <dbReference type="NCBI Taxonomy" id="1690604"/>
    <lineage>
        <taxon>Eukaryota</taxon>
        <taxon>Fungi</taxon>
        <taxon>Dikarya</taxon>
        <taxon>Ascomycota</taxon>
        <taxon>Pezizomycotina</taxon>
        <taxon>Eurotiomycetes</taxon>
        <taxon>Chaetothyriomycetidae</taxon>
        <taxon>Chaetothyriales</taxon>
        <taxon>Trichomeriaceae</taxon>
        <taxon>Lithohypha</taxon>
    </lineage>
</organism>
<evidence type="ECO:0000256" key="8">
    <source>
        <dbReference type="ARBA" id="ARBA00032015"/>
    </source>
</evidence>
<evidence type="ECO:0000256" key="2">
    <source>
        <dbReference type="ARBA" id="ARBA00006543"/>
    </source>
</evidence>
<comment type="caution">
    <text evidence="11">The sequence shown here is derived from an EMBL/GenBank/DDBJ whole genome shotgun (WGS) entry which is preliminary data.</text>
</comment>
<dbReference type="EMBL" id="JAVRRG010000053">
    <property type="protein sequence ID" value="KAK5092768.1"/>
    <property type="molecule type" value="Genomic_DNA"/>
</dbReference>
<keyword evidence="5 9" id="KW-0010">Activator</keyword>
<evidence type="ECO:0000313" key="11">
    <source>
        <dbReference type="EMBL" id="KAK5092768.1"/>
    </source>
</evidence>
<accession>A0ABR0KC56</accession>
<evidence type="ECO:0000256" key="5">
    <source>
        <dbReference type="ARBA" id="ARBA00023159"/>
    </source>
</evidence>
<keyword evidence="4 9" id="KW-0805">Transcription regulation</keyword>
<keyword evidence="12" id="KW-1185">Reference proteome</keyword>
<comment type="similarity">
    <text evidence="2 9">Belongs to the Mediator complex subunit 16 family.</text>
</comment>
<dbReference type="Proteomes" id="UP001345013">
    <property type="component" value="Unassembled WGS sequence"/>
</dbReference>
<dbReference type="InterPro" id="IPR048338">
    <property type="entry name" value="Mediator_Med16"/>
</dbReference>
<evidence type="ECO:0000256" key="1">
    <source>
        <dbReference type="ARBA" id="ARBA00004123"/>
    </source>
</evidence>
<dbReference type="Pfam" id="PF11635">
    <property type="entry name" value="Med16_N"/>
    <property type="match status" value="1"/>
</dbReference>
<gene>
    <name evidence="11" type="primary">sin4</name>
    <name evidence="9" type="synonym">MED16</name>
    <name evidence="11" type="ORF">LTR24_004960</name>
</gene>
<proteinExistence type="inferred from homology"/>
<evidence type="ECO:0000256" key="9">
    <source>
        <dbReference type="RuleBase" id="RU364149"/>
    </source>
</evidence>
<name>A0ABR0KC56_9EURO</name>
<evidence type="ECO:0000259" key="10">
    <source>
        <dbReference type="Pfam" id="PF11635"/>
    </source>
</evidence>
<evidence type="ECO:0000256" key="6">
    <source>
        <dbReference type="ARBA" id="ARBA00023163"/>
    </source>
</evidence>
<dbReference type="PANTHER" id="PTHR13224:SF6">
    <property type="entry name" value="MEDIATOR OF RNA POLYMERASE II TRANSCRIPTION SUBUNIT 16"/>
    <property type="match status" value="1"/>
</dbReference>
<feature type="domain" description="Mediator complex subunit Med16 N-terminal" evidence="10">
    <location>
        <begin position="154"/>
        <end position="466"/>
    </location>
</feature>
<dbReference type="InterPro" id="IPR021665">
    <property type="entry name" value="Mediator_Med16_N"/>
</dbReference>
<dbReference type="PANTHER" id="PTHR13224">
    <property type="entry name" value="THYROID HORMONE RECEPTOR-ASSOCIATED PROTEIN-RELATED"/>
    <property type="match status" value="1"/>
</dbReference>
<evidence type="ECO:0000256" key="3">
    <source>
        <dbReference type="ARBA" id="ARBA00019614"/>
    </source>
</evidence>
<evidence type="ECO:0000256" key="7">
    <source>
        <dbReference type="ARBA" id="ARBA00023242"/>
    </source>
</evidence>
<keyword evidence="7 9" id="KW-0539">Nucleus</keyword>
<dbReference type="SUPFAM" id="SSF69322">
    <property type="entry name" value="Tricorn protease domain 2"/>
    <property type="match status" value="1"/>
</dbReference>
<keyword evidence="6 9" id="KW-0804">Transcription</keyword>
<comment type="subunit">
    <text evidence="9">Component of the Mediator complex.</text>
</comment>
<comment type="function">
    <text evidence="9">Component of the Mediator complex, a coactivator involved in the regulated transcription of nearly all RNA polymerase II-dependent genes. Mediator functions as a bridge to convey information from gene-specific regulatory proteins to the basal RNA polymerase II transcription machinery. Mediator is recruited to promoters by direct interactions with regulatory proteins and serves as a scaffold for the assembly of a functional preinitiation complex with RNA polymerase II and the general transcription factors.</text>
</comment>
<reference evidence="11 12" key="1">
    <citation type="submission" date="2023-08" db="EMBL/GenBank/DDBJ databases">
        <title>Black Yeasts Isolated from many extreme environments.</title>
        <authorList>
            <person name="Coleine C."/>
            <person name="Stajich J.E."/>
            <person name="Selbmann L."/>
        </authorList>
    </citation>
    <scope>NUCLEOTIDE SEQUENCE [LARGE SCALE GENOMIC DNA]</scope>
    <source>
        <strain evidence="11 12">CCFEE 5885</strain>
    </source>
</reference>